<dbReference type="Pfam" id="PF16656">
    <property type="entry name" value="Pur_ac_phosph_N"/>
    <property type="match status" value="1"/>
</dbReference>
<evidence type="ECO:0000313" key="6">
    <source>
        <dbReference type="EMBL" id="GLB51475.1"/>
    </source>
</evidence>
<evidence type="ECO:0008006" key="8">
    <source>
        <dbReference type="Google" id="ProtNLM"/>
    </source>
</evidence>
<evidence type="ECO:0000259" key="5">
    <source>
        <dbReference type="Pfam" id="PF18962"/>
    </source>
</evidence>
<accession>A0A9W6B392</accession>
<dbReference type="Pfam" id="PF18962">
    <property type="entry name" value="Por_Secre_tail"/>
    <property type="match status" value="1"/>
</dbReference>
<dbReference type="InterPro" id="IPR008963">
    <property type="entry name" value="Purple_acid_Pase-like_N"/>
</dbReference>
<dbReference type="PANTHER" id="PTHR45867:SF3">
    <property type="entry name" value="ACID PHOSPHATASE TYPE 7"/>
    <property type="match status" value="1"/>
</dbReference>
<dbReference type="SUPFAM" id="SSF49363">
    <property type="entry name" value="Purple acid phosphatase, N-terminal domain"/>
    <property type="match status" value="1"/>
</dbReference>
<keyword evidence="7" id="KW-1185">Reference proteome</keyword>
<reference evidence="6" key="1">
    <citation type="submission" date="2022-07" db="EMBL/GenBank/DDBJ databases">
        <title>Taxonomy of Novel Oxalotrophic and Methylotrophic Bacteria.</title>
        <authorList>
            <person name="Sahin N."/>
            <person name="Tani A."/>
        </authorList>
    </citation>
    <scope>NUCLEOTIDE SEQUENCE</scope>
    <source>
        <strain evidence="6">AM327</strain>
    </source>
</reference>
<proteinExistence type="predicted"/>
<gene>
    <name evidence="6" type="ORF">NBRC110019_05140</name>
</gene>
<dbReference type="InterPro" id="IPR026444">
    <property type="entry name" value="Secre_tail"/>
</dbReference>
<keyword evidence="1 2" id="KW-0732">Signal</keyword>
<dbReference type="PANTHER" id="PTHR45867">
    <property type="entry name" value="PURPLE ACID PHOSPHATASE"/>
    <property type="match status" value="1"/>
</dbReference>
<dbReference type="SUPFAM" id="SSF56300">
    <property type="entry name" value="Metallo-dependent phosphatases"/>
    <property type="match status" value="1"/>
</dbReference>
<dbReference type="Pfam" id="PF00149">
    <property type="entry name" value="Metallophos"/>
    <property type="match status" value="1"/>
</dbReference>
<dbReference type="GO" id="GO:0046872">
    <property type="term" value="F:metal ion binding"/>
    <property type="evidence" value="ECO:0007669"/>
    <property type="project" value="InterPro"/>
</dbReference>
<evidence type="ECO:0000256" key="2">
    <source>
        <dbReference type="SAM" id="SignalP"/>
    </source>
</evidence>
<evidence type="ECO:0000256" key="1">
    <source>
        <dbReference type="ARBA" id="ARBA00022729"/>
    </source>
</evidence>
<organism evidence="6 7">
    <name type="scientific">Neptunitalea chrysea</name>
    <dbReference type="NCBI Taxonomy" id="1647581"/>
    <lineage>
        <taxon>Bacteria</taxon>
        <taxon>Pseudomonadati</taxon>
        <taxon>Bacteroidota</taxon>
        <taxon>Flavobacteriia</taxon>
        <taxon>Flavobacteriales</taxon>
        <taxon>Flavobacteriaceae</taxon>
        <taxon>Neptunitalea</taxon>
    </lineage>
</organism>
<feature type="signal peptide" evidence="2">
    <location>
        <begin position="1"/>
        <end position="21"/>
    </location>
</feature>
<dbReference type="Proteomes" id="UP001143545">
    <property type="component" value="Unassembled WGS sequence"/>
</dbReference>
<dbReference type="GO" id="GO:0003993">
    <property type="term" value="F:acid phosphatase activity"/>
    <property type="evidence" value="ECO:0007669"/>
    <property type="project" value="InterPro"/>
</dbReference>
<feature type="domain" description="Calcineurin-like phosphoesterase" evidence="3">
    <location>
        <begin position="143"/>
        <end position="292"/>
    </location>
</feature>
<name>A0A9W6B392_9FLAO</name>
<feature type="domain" description="Purple acid phosphatase N-terminal" evidence="4">
    <location>
        <begin position="27"/>
        <end position="115"/>
    </location>
</feature>
<sequence length="1356" mass="147767">MKLKLLLTLFCLLGILFKNHANNDKYRLILVDDPSTTITVAWNQISGSSPVVYYDTTDHGTNYAMYASSKTVDRTTNFRGMSNQFARLINLTPNTAYYFVIHDSEGTSQRFWFKTAPDDNSRLSFIAGGDSRNNAVPRQKANTLVSKLKPHAVFFGGDMTDDDSNTEWQNWFDDWQLTIAGDGRMFPIVPARGNHESSSTIYNLFDTPNANSYYALTWGNNLIRTYTLNSEVSVLGDQLTWLQNDLTASSGLTWKMAQYHKPMRPHTSSKSEGNSEYNAWAQLFYDEEVRLVVDCDSHMAKTTWPVKPSSDPGNDEGFVIEEQHGTVYTGEGCWGAPLRPNDDDKSWTRSSGSFNQFKLVFVDDQKIELRTIDVNNAYSVSEGSNTDPFVLPANLNVFSPPTGAVVIISNGVANNPCDIVGTTCDDSDSTTTNEEEDGFCNCNGLLANDLVEETIAVATSSDDAEEEIASGIVDITSSDLELIYDGQDQLVGVRFDNVQMPQGATLYRAYIQFTTDETDNDQDPTSVTIEGELTTASATFAETINNISSRIRTTNSVIWNNIAEWGVVGESDLNQRTPYVTSIVSEITSQSGWTSGNAITFIFSGSGKRVAEAFDGTASPVLKLFYQTPCDPAGTTCDDGDPNTYMDIEDGNCNCIGIQETDTLTYQVNDGDNDAEEAETGGAMYLNSSDLELVYDSYAGQNNQTVGIRFTDIQIPQGAVILNAYIQFTVDETDSGTTNLQIRGEKVANSAIFMDTDFNITSRITTSTVVSWLNVPEWNSVGSATEDQRTPELRTVVQEIIDQAGWQPFNAMSFIITGTGSRAAESYNGSSGSAPKLVINYTLNDNCPEYGTLCDDGDATTINDEEDGFCNCAGVPADVVEDTDYVLTSSDDAEEEVSTGAIDLTSSDLELIYDGGSQLVGVRFDNVQIPDGATLYRAYIQFQTDETDSEEDPTNLVIHGELSSSSSTFTSASGDISSRPLTTTSVSWNEIPLWDTVGEVGIHQRTPYVTGIVEEVIAQSGWASGNAITFIFSGSGKRVAESKDGSAAPILKLFYQTPCNPAGTLCDDGDATTSFDIEDGNCNCAGIPETGTLTYEVNRSDNDAEEEVSNGSMDLTSSDLELVEEGGSTNQLVGIRFTDIQLPATAYITNAYIQFTVDDDNTGTTNLEIRAEATANSLEFSSADFDISSRTMGGSVVSWNNVPAWNTSDIGAAGTDQRTADISILVEEILSQSGWDLLHPMTFVITGSGEREAESFDGTAAPQLVIEYSLVPLSVDDNESVNNIKVYPNPVNDRMYVKSAEKITSVSIYSVTGQQVIAKVVDSNELTINMSELKSGVYFMHLLQSGKEYVHKIIVQ</sequence>
<feature type="domain" description="Secretion system C-terminal sorting" evidence="5">
    <location>
        <begin position="1286"/>
        <end position="1355"/>
    </location>
</feature>
<evidence type="ECO:0000259" key="3">
    <source>
        <dbReference type="Pfam" id="PF00149"/>
    </source>
</evidence>
<dbReference type="RefSeq" id="WP_281752054.1">
    <property type="nucleotide sequence ID" value="NZ_BRVP01000003.1"/>
</dbReference>
<dbReference type="InterPro" id="IPR015914">
    <property type="entry name" value="PAPs_N"/>
</dbReference>
<dbReference type="InterPro" id="IPR004843">
    <property type="entry name" value="Calcineurin-like_PHP"/>
</dbReference>
<comment type="caution">
    <text evidence="6">The sequence shown here is derived from an EMBL/GenBank/DDBJ whole genome shotgun (WGS) entry which is preliminary data.</text>
</comment>
<dbReference type="NCBIfam" id="TIGR04183">
    <property type="entry name" value="Por_Secre_tail"/>
    <property type="match status" value="1"/>
</dbReference>
<evidence type="ECO:0000313" key="7">
    <source>
        <dbReference type="Proteomes" id="UP001143545"/>
    </source>
</evidence>
<dbReference type="Gene3D" id="2.60.40.380">
    <property type="entry name" value="Purple acid phosphatase-like, N-terminal"/>
    <property type="match status" value="1"/>
</dbReference>
<dbReference type="Gene3D" id="3.60.21.10">
    <property type="match status" value="1"/>
</dbReference>
<protein>
    <recommendedName>
        <fullName evidence="8">T9SS type A sorting domain-containing protein</fullName>
    </recommendedName>
</protein>
<dbReference type="EMBL" id="BRVP01000003">
    <property type="protein sequence ID" value="GLB51475.1"/>
    <property type="molecule type" value="Genomic_DNA"/>
</dbReference>
<dbReference type="InterPro" id="IPR029052">
    <property type="entry name" value="Metallo-depent_PP-like"/>
</dbReference>
<feature type="chain" id="PRO_5040830706" description="T9SS type A sorting domain-containing protein" evidence="2">
    <location>
        <begin position="22"/>
        <end position="1356"/>
    </location>
</feature>
<evidence type="ECO:0000259" key="4">
    <source>
        <dbReference type="Pfam" id="PF16656"/>
    </source>
</evidence>